<feature type="signal peptide" evidence="2">
    <location>
        <begin position="1"/>
        <end position="15"/>
    </location>
</feature>
<feature type="chain" id="PRO_5013334958" description="Right handed beta helix domain-containing protein" evidence="2">
    <location>
        <begin position="16"/>
        <end position="615"/>
    </location>
</feature>
<keyword evidence="1" id="KW-0812">Transmembrane</keyword>
<comment type="caution">
    <text evidence="3">The sequence shown here is derived from an EMBL/GenBank/DDBJ whole genome shotgun (WGS) entry which is preliminary data.</text>
</comment>
<dbReference type="VEuPathDB" id="TrichDB:TRFO_24245"/>
<gene>
    <name evidence="3" type="ORF">TRFO_24245</name>
</gene>
<dbReference type="SUPFAM" id="SSF51126">
    <property type="entry name" value="Pectin lyase-like"/>
    <property type="match status" value="1"/>
</dbReference>
<dbReference type="InterPro" id="IPR011050">
    <property type="entry name" value="Pectin_lyase_fold/virulence"/>
</dbReference>
<dbReference type="RefSeq" id="XP_068360639.1">
    <property type="nucleotide sequence ID" value="XM_068503641.1"/>
</dbReference>
<name>A0A1J4K7X9_9EUKA</name>
<organism evidence="3 4">
    <name type="scientific">Tritrichomonas foetus</name>
    <dbReference type="NCBI Taxonomy" id="1144522"/>
    <lineage>
        <taxon>Eukaryota</taxon>
        <taxon>Metamonada</taxon>
        <taxon>Parabasalia</taxon>
        <taxon>Tritrichomonadida</taxon>
        <taxon>Tritrichomonadidae</taxon>
        <taxon>Tritrichomonas</taxon>
    </lineage>
</organism>
<keyword evidence="4" id="KW-1185">Reference proteome</keyword>
<dbReference type="AlphaFoldDB" id="A0A1J4K7X9"/>
<accession>A0A1J4K7X9</accession>
<keyword evidence="1" id="KW-0472">Membrane</keyword>
<feature type="transmembrane region" description="Helical" evidence="1">
    <location>
        <begin position="568"/>
        <end position="587"/>
    </location>
</feature>
<dbReference type="Proteomes" id="UP000179807">
    <property type="component" value="Unassembled WGS sequence"/>
</dbReference>
<dbReference type="EMBL" id="MLAK01000694">
    <property type="protein sequence ID" value="OHT07503.1"/>
    <property type="molecule type" value="Genomic_DNA"/>
</dbReference>
<evidence type="ECO:0008006" key="5">
    <source>
        <dbReference type="Google" id="ProtNLM"/>
    </source>
</evidence>
<dbReference type="GeneID" id="94838345"/>
<protein>
    <recommendedName>
        <fullName evidence="5">Right handed beta helix domain-containing protein</fullName>
    </recommendedName>
</protein>
<evidence type="ECO:0000256" key="1">
    <source>
        <dbReference type="SAM" id="Phobius"/>
    </source>
</evidence>
<evidence type="ECO:0000313" key="4">
    <source>
        <dbReference type="Proteomes" id="UP000179807"/>
    </source>
</evidence>
<evidence type="ECO:0000313" key="3">
    <source>
        <dbReference type="EMBL" id="OHT07503.1"/>
    </source>
</evidence>
<proteinExistence type="predicted"/>
<evidence type="ECO:0000256" key="2">
    <source>
        <dbReference type="SAM" id="SignalP"/>
    </source>
</evidence>
<keyword evidence="1" id="KW-1133">Transmembrane helix</keyword>
<sequence>MLSLFLFLLKIGASANTFLEFSQLSLRNSTFLFSGSLKNPGLLFNIPQISKFRQFSIKNMRASFNLNHIITNSKYSSNFDIQIMNCHFSNFLNSPISLQFEACPSITGQTYTSRNDKISSDLFISQCNSLNVVDSTFTNCNTDNHGNSIEALWNGGAICITKSTGSFTTVNLENCRFNSCHVVAQKNGGAFYAKGITKMTVQGCTFENCQTVQFGNGGAGYCESINDLSFSKTVFQNCQSPSSGSAGGLSLFSITEVVSFSNVNFIGCSSSLYGGGVLCMNAKKIDIYKLSFDNCSTPYAGNGAAMNVNIHNIEASVATEITGTDLTVTNCKTSYAATSFGYSIFNDLRYVYSRGNTALFPFLLQFSVGTISFMSFENNLYNNQPVSYQLVHNSNGKTTTYPKKFPVTNPSFSVSCIAILSQTKGNQTIYLRGTFTATFLNLYVNLEAGSTIKIDTDNSQGLTYTESDNSDCLIKPATEFFTASSIFTASKQFSASSNFSPSEEFTESNTLTYIPPPTDSNVFTQSNVFSASFEFTSSNTFIPPRTPYRPRLNDVIGTTNDIGVTSSIVLGVISLIVIIIVVVVCICHTIRKSTRVDDDSVHDEFYFPDFERRHV</sequence>
<keyword evidence="2" id="KW-0732">Signal</keyword>
<reference evidence="3" key="1">
    <citation type="submission" date="2016-10" db="EMBL/GenBank/DDBJ databases">
        <authorList>
            <person name="Benchimol M."/>
            <person name="Almeida L.G."/>
            <person name="Vasconcelos A.T."/>
            <person name="Perreira-Neves A."/>
            <person name="Rosa I.A."/>
            <person name="Tasca T."/>
            <person name="Bogo M.R."/>
            <person name="de Souza W."/>
        </authorList>
    </citation>
    <scope>NUCLEOTIDE SEQUENCE [LARGE SCALE GENOMIC DNA]</scope>
    <source>
        <strain evidence="3">K</strain>
    </source>
</reference>